<proteinExistence type="predicted"/>
<dbReference type="Gene3D" id="3.40.50.720">
    <property type="entry name" value="NAD(P)-binding Rossmann-like Domain"/>
    <property type="match status" value="1"/>
</dbReference>
<keyword evidence="3" id="KW-1185">Reference proteome</keyword>
<organism evidence="2 3">
    <name type="scientific">Pedobacter panaciterrae</name>
    <dbReference type="NCBI Taxonomy" id="363849"/>
    <lineage>
        <taxon>Bacteria</taxon>
        <taxon>Pseudomonadati</taxon>
        <taxon>Bacteroidota</taxon>
        <taxon>Sphingobacteriia</taxon>
        <taxon>Sphingobacteriales</taxon>
        <taxon>Sphingobacteriaceae</taxon>
        <taxon>Pedobacter</taxon>
    </lineage>
</organism>
<dbReference type="EMBL" id="JBBEUB010000001">
    <property type="protein sequence ID" value="MEJ2901698.1"/>
    <property type="molecule type" value="Genomic_DNA"/>
</dbReference>
<name>A0ABU8NKE4_9SPHI</name>
<evidence type="ECO:0000313" key="3">
    <source>
        <dbReference type="Proteomes" id="UP001378956"/>
    </source>
</evidence>
<dbReference type="InterPro" id="IPR051606">
    <property type="entry name" value="Polyketide_Oxido-like"/>
</dbReference>
<reference evidence="2 3" key="1">
    <citation type="submission" date="2024-03" db="EMBL/GenBank/DDBJ databases">
        <title>Sequence of Lycoming College Course Isolates.</title>
        <authorList>
            <person name="Plotts O."/>
            <person name="Newman J."/>
        </authorList>
    </citation>
    <scope>NUCLEOTIDE SEQUENCE [LARGE SCALE GENOMIC DNA]</scope>
    <source>
        <strain evidence="2 3">CJB-3</strain>
    </source>
</reference>
<dbReference type="Pfam" id="PF13460">
    <property type="entry name" value="NAD_binding_10"/>
    <property type="match status" value="1"/>
</dbReference>
<evidence type="ECO:0000259" key="1">
    <source>
        <dbReference type="Pfam" id="PF13460"/>
    </source>
</evidence>
<accession>A0ABU8NKE4</accession>
<protein>
    <submittedName>
        <fullName evidence="2">NAD(P)H-binding protein</fullName>
    </submittedName>
</protein>
<dbReference type="RefSeq" id="WP_337715533.1">
    <property type="nucleotide sequence ID" value="NZ_JBBEUB010000001.1"/>
</dbReference>
<dbReference type="Proteomes" id="UP001378956">
    <property type="component" value="Unassembled WGS sequence"/>
</dbReference>
<dbReference type="InterPro" id="IPR036291">
    <property type="entry name" value="NAD(P)-bd_dom_sf"/>
</dbReference>
<gene>
    <name evidence="2" type="ORF">WAE58_04655</name>
</gene>
<dbReference type="PANTHER" id="PTHR43355:SF2">
    <property type="entry name" value="FLAVIN REDUCTASE (NADPH)"/>
    <property type="match status" value="1"/>
</dbReference>
<comment type="caution">
    <text evidence="2">The sequence shown here is derived from an EMBL/GenBank/DDBJ whole genome shotgun (WGS) entry which is preliminary data.</text>
</comment>
<dbReference type="SUPFAM" id="SSF51735">
    <property type="entry name" value="NAD(P)-binding Rossmann-fold domains"/>
    <property type="match status" value="1"/>
</dbReference>
<evidence type="ECO:0000313" key="2">
    <source>
        <dbReference type="EMBL" id="MEJ2901698.1"/>
    </source>
</evidence>
<feature type="domain" description="NAD(P)-binding" evidence="1">
    <location>
        <begin position="8"/>
        <end position="177"/>
    </location>
</feature>
<dbReference type="InterPro" id="IPR016040">
    <property type="entry name" value="NAD(P)-bd_dom"/>
</dbReference>
<dbReference type="PANTHER" id="PTHR43355">
    <property type="entry name" value="FLAVIN REDUCTASE (NADPH)"/>
    <property type="match status" value="1"/>
</dbReference>
<sequence length="191" mass="20850">MKNVIIIGASGSLAKYVIQSLGQIRGVKLSLFVRNKKRLTTALADKAVVIEGDAMNLSDLNQAIKGQDIVYVNLAGDLETMSKNIVTAMQQNGVKRIIAISSIGIYTVPLKPVLIPYRKLADVIEDSGLDYTILRPDWFTSTEEIDYMLTQKEDPETGQAVSRKSIAAFVCSIVENPDAHKNENLGISKPG</sequence>